<keyword evidence="7" id="KW-1185">Reference proteome</keyword>
<sequence>MLHRDLATSCTGMAAPLLSFENLGLSQGSHWLFRGIDIHVGARDRLALIGRNGVGKTTLLKLLGGQIEADEGVRSVQPGARIITLEQDPDVSAFATLHDFALAGEFAPPAHEVEAIADQLGIDLSREAKTASGGERRRAAIARALASEPDLLLLDEPTNHLDIAAIDWLENWLARYNGGFIVISHDRAFLTRLTRQTLWLDRGQMRRNEIGFGGFEQWMEAVYAEEARAAEKLDAKLKIEAHWLERGVTARRKRNQGRLAKLWEMRETRAAMNGPQGVAKIAVASDDSKTKSVIKVEHATKRFPRSPFASSEVEKRQRDGVSTSLDTNGASERVIIDNLSLRVQRGDRIGIVGGNGAGKTTLLKMLTGELQPDSGTVSQAKTLDMIFIDQQRSLMQGDKTVREVLAEGGDWIDVRGVRKHVHGYLKDFLFDPSLAEAKVGTLSGGERSRLLFAREFARESNLLVLDEPTNDLDLETLDLLQEVIADYDGTVLIVSHDRDFLDRTVTVTLGLDGSGKVDVIVGGYADWIAKRDPRKAVKVEKKAAAAPPQPKPVSAKLSYKEQRDLELLPKRVEELEAAIARDEDLLADPALYTRDRKRFDALTGAIEKARAEKEAAEMRWLELAEKAEGLAG</sequence>
<evidence type="ECO:0000259" key="5">
    <source>
        <dbReference type="PROSITE" id="PS50893"/>
    </source>
</evidence>
<dbReference type="Pfam" id="PF16326">
    <property type="entry name" value="ABC_tran_CTD"/>
    <property type="match status" value="1"/>
</dbReference>
<feature type="domain" description="ABC transporter" evidence="5">
    <location>
        <begin position="316"/>
        <end position="547"/>
    </location>
</feature>
<gene>
    <name evidence="6" type="ORF">MBESOW_P1567</name>
</gene>
<dbReference type="SUPFAM" id="SSF52540">
    <property type="entry name" value="P-loop containing nucleoside triphosphate hydrolases"/>
    <property type="match status" value="2"/>
</dbReference>
<proteinExistence type="predicted"/>
<keyword evidence="3" id="KW-0175">Coiled coil</keyword>
<dbReference type="InterPro" id="IPR003439">
    <property type="entry name" value="ABC_transporter-like_ATP-bd"/>
</dbReference>
<dbReference type="EMBL" id="BBQY01000004">
    <property type="protein sequence ID" value="GBH30313.1"/>
    <property type="molecule type" value="Genomic_DNA"/>
</dbReference>
<dbReference type="PANTHER" id="PTHR42855">
    <property type="entry name" value="ABC TRANSPORTER ATP-BINDING SUBUNIT"/>
    <property type="match status" value="1"/>
</dbReference>
<accession>A0A401J108</accession>
<evidence type="ECO:0000256" key="4">
    <source>
        <dbReference type="SAM" id="MobiDB-lite"/>
    </source>
</evidence>
<reference evidence="6 7" key="1">
    <citation type="submission" date="2014-12" db="EMBL/GenBank/DDBJ databases">
        <title>Whole genome sequencing of Sphingobium xenophagum OW59.</title>
        <authorList>
            <person name="Ohta Y."/>
            <person name="Nishi S."/>
            <person name="Hatada Y."/>
        </authorList>
    </citation>
    <scope>NUCLEOTIDE SEQUENCE [LARGE SCALE GENOMIC DNA]</scope>
    <source>
        <strain evidence="6 7">OW59</strain>
    </source>
</reference>
<keyword evidence="1" id="KW-0547">Nucleotide-binding</keyword>
<feature type="coiled-coil region" evidence="3">
    <location>
        <begin position="599"/>
        <end position="626"/>
    </location>
</feature>
<dbReference type="PROSITE" id="PS00211">
    <property type="entry name" value="ABC_TRANSPORTER_1"/>
    <property type="match status" value="1"/>
</dbReference>
<dbReference type="PROSITE" id="PS50893">
    <property type="entry name" value="ABC_TRANSPORTER_2"/>
    <property type="match status" value="2"/>
</dbReference>
<keyword evidence="2" id="KW-0067">ATP-binding</keyword>
<organism evidence="6 7">
    <name type="scientific">Sphingobium xenophagum</name>
    <dbReference type="NCBI Taxonomy" id="121428"/>
    <lineage>
        <taxon>Bacteria</taxon>
        <taxon>Pseudomonadati</taxon>
        <taxon>Pseudomonadota</taxon>
        <taxon>Alphaproteobacteria</taxon>
        <taxon>Sphingomonadales</taxon>
        <taxon>Sphingomonadaceae</taxon>
        <taxon>Sphingobium</taxon>
    </lineage>
</organism>
<dbReference type="AlphaFoldDB" id="A0A401J108"/>
<dbReference type="GO" id="GO:0016887">
    <property type="term" value="F:ATP hydrolysis activity"/>
    <property type="evidence" value="ECO:0007669"/>
    <property type="project" value="InterPro"/>
</dbReference>
<dbReference type="Gene3D" id="1.10.287.380">
    <property type="entry name" value="Valyl-tRNA synthetase, C-terminal domain"/>
    <property type="match status" value="1"/>
</dbReference>
<dbReference type="InterPro" id="IPR037118">
    <property type="entry name" value="Val-tRNA_synth_C_sf"/>
</dbReference>
<dbReference type="GO" id="GO:0005524">
    <property type="term" value="F:ATP binding"/>
    <property type="evidence" value="ECO:0007669"/>
    <property type="project" value="UniProtKB-KW"/>
</dbReference>
<dbReference type="InterPro" id="IPR032524">
    <property type="entry name" value="ABC_tran_C"/>
</dbReference>
<evidence type="ECO:0000256" key="3">
    <source>
        <dbReference type="SAM" id="Coils"/>
    </source>
</evidence>
<dbReference type="Pfam" id="PF00005">
    <property type="entry name" value="ABC_tran"/>
    <property type="match status" value="2"/>
</dbReference>
<comment type="caution">
    <text evidence="6">The sequence shown here is derived from an EMBL/GenBank/DDBJ whole genome shotgun (WGS) entry which is preliminary data.</text>
</comment>
<feature type="region of interest" description="Disordered" evidence="4">
    <location>
        <begin position="305"/>
        <end position="326"/>
    </location>
</feature>
<protein>
    <submittedName>
        <fullName evidence="6">ABC transport system</fullName>
    </submittedName>
</protein>
<evidence type="ECO:0000313" key="6">
    <source>
        <dbReference type="EMBL" id="GBH30313.1"/>
    </source>
</evidence>
<evidence type="ECO:0000256" key="2">
    <source>
        <dbReference type="ARBA" id="ARBA00022840"/>
    </source>
</evidence>
<evidence type="ECO:0000256" key="1">
    <source>
        <dbReference type="ARBA" id="ARBA00022741"/>
    </source>
</evidence>
<dbReference type="InterPro" id="IPR027417">
    <property type="entry name" value="P-loop_NTPase"/>
</dbReference>
<dbReference type="SMART" id="SM00382">
    <property type="entry name" value="AAA"/>
    <property type="match status" value="2"/>
</dbReference>
<name>A0A401J108_SPHXE</name>
<feature type="domain" description="ABC transporter" evidence="5">
    <location>
        <begin position="18"/>
        <end position="227"/>
    </location>
</feature>
<evidence type="ECO:0000313" key="7">
    <source>
        <dbReference type="Proteomes" id="UP000290975"/>
    </source>
</evidence>
<dbReference type="STRING" id="1192759.GCA_000277525_01870"/>
<dbReference type="PANTHER" id="PTHR42855:SF1">
    <property type="entry name" value="ABC TRANSPORTER DOMAIN-CONTAINING PROTEIN"/>
    <property type="match status" value="1"/>
</dbReference>
<dbReference type="Gene3D" id="3.40.50.300">
    <property type="entry name" value="P-loop containing nucleotide triphosphate hydrolases"/>
    <property type="match status" value="2"/>
</dbReference>
<dbReference type="Proteomes" id="UP000290975">
    <property type="component" value="Unassembled WGS sequence"/>
</dbReference>
<dbReference type="GO" id="GO:0003677">
    <property type="term" value="F:DNA binding"/>
    <property type="evidence" value="ECO:0007669"/>
    <property type="project" value="InterPro"/>
</dbReference>
<dbReference type="InterPro" id="IPR017871">
    <property type="entry name" value="ABC_transporter-like_CS"/>
</dbReference>
<dbReference type="InterPro" id="IPR003593">
    <property type="entry name" value="AAA+_ATPase"/>
</dbReference>
<dbReference type="InterPro" id="IPR051309">
    <property type="entry name" value="ABCF_ATPase"/>
</dbReference>
<dbReference type="CDD" id="cd03221">
    <property type="entry name" value="ABCF_EF-3"/>
    <property type="match status" value="2"/>
</dbReference>